<evidence type="ECO:0000256" key="14">
    <source>
        <dbReference type="ARBA" id="ARBA00022840"/>
    </source>
</evidence>
<dbReference type="PANTHER" id="PTHR45890:SF1">
    <property type="entry name" value="AARF DOMAIN CONTAINING KINASE 2"/>
    <property type="match status" value="1"/>
</dbReference>
<dbReference type="GO" id="GO:0008270">
    <property type="term" value="F:zinc ion binding"/>
    <property type="evidence" value="ECO:0007669"/>
    <property type="project" value="UniProtKB-KW"/>
</dbReference>
<feature type="region of interest" description="Disordered" evidence="23">
    <location>
        <begin position="2372"/>
        <end position="2414"/>
    </location>
</feature>
<organism evidence="24 25">
    <name type="scientific">Pristionchus pacificus</name>
    <name type="common">Parasitic nematode worm</name>
    <dbReference type="NCBI Taxonomy" id="54126"/>
    <lineage>
        <taxon>Eukaryota</taxon>
        <taxon>Metazoa</taxon>
        <taxon>Ecdysozoa</taxon>
        <taxon>Nematoda</taxon>
        <taxon>Chromadorea</taxon>
        <taxon>Rhabditida</taxon>
        <taxon>Rhabditina</taxon>
        <taxon>Diplogasteromorpha</taxon>
        <taxon>Diplogasteroidea</taxon>
        <taxon>Neodiplogasteridae</taxon>
        <taxon>Pristionchus</taxon>
    </lineage>
</organism>
<dbReference type="Pfam" id="PF14943">
    <property type="entry name" value="MRP-S26"/>
    <property type="match status" value="1"/>
</dbReference>
<keyword evidence="19" id="KW-0576">Peroxisome</keyword>
<dbReference type="InterPro" id="IPR004147">
    <property type="entry name" value="ABC1_dom"/>
</dbReference>
<dbReference type="InterPro" id="IPR002305">
    <property type="entry name" value="aa-tRNA-synth_Ic"/>
</dbReference>
<feature type="compositionally biased region" description="Acidic residues" evidence="23">
    <location>
        <begin position="2372"/>
        <end position="2402"/>
    </location>
</feature>
<sequence length="3267" mass="373720">MEGERSSTLKISESIRHARAVRLKNTNVRFACSLAGQSDEKSSERRSGAILTRGLTLITANAAAWQAAPWEHDQQGYGGRGWLMEMWGEWEVNSLVAEKMPFVEKQAADSIYSNPKPPKHPFILHSILTTSASKQTSQSPSSSGRGTASSSLSVSPQYKPQRRVTIIDPKEREQGPVFTRPLPRGAVSAEAALHAAAIAANSTFDAFRGPTPSLIRCGQPEHASKHLTQRCFVEMALEYRMGGASPPQLAGFNSDVAERHGLHDVARSWRLMTGLVLHELRQSGYPPEWRTDEEERRKGRMEQLAIQMAEEGEYMSRTVYMENGQPQQGERLAIRAKDLVADFALDRYEPGFRDDVLLRKKRRGRREVARNADGTVKEQEKIKEGDTSGEDDGEEAEDPEKRTSRLAHWRMRTKLRATDKTNRERVPRTEAPSPVHDPMDDDARYGMFGEYHHGLQPTDVRRKTNEDLAWHGSRRSAHTWRTLPNEAFFVQETVGIKMEEEDRRGWRDGLRRTKRWGDSQESEAPTPPPDSPEEGETAASSVEELLRRHADANDIQTCAVIAIVFGRLMIDLLGEQLVFSWIAAYESMLDRLRLMTAVTEVRKYCVLPKIAAKSLAGTFLKLGCIACRKLISGGKCEKCSRSVAATLCSVCHRELTGLGWSCGGCGHASHSKHARDWFDRMPQCPVVGCDCECAYWAPPEETQPLLLRPKSLKQRPERVPQRPLTVETFLLSDQLLAAELQEEYYRRREWRMRAQLGSPAYIQKMIMERQMKVAKLKRHGVRLDEPDYDRWRNLSSSSEEEIFVYRNGERIRSRRKKKGKRDKDGRKFMTTMPGFRGPLSRRLRSLEEADDEEEELRKKRKQELRKLGSIVDSDDEEGEGEGEAKGEEEEEDEEAVEEVEWDCSCGFCPDCRLMHRWRYQLDRVERMREARMATPGTGSRWTRRGNKEKREKAKRNRDAFATSLQRAMHREWGVRPRPRARRFRPIVREGVESDEGRSSDESNVTVIDRHRFPANTPAKFKRVRPGLGLGKEPRVPEEYRSNYAKFTLEELAKMLEWQAIDWQRKLGCRRLLPRAFYRHPLFAMNKPELMEMPFFRLKEHLADVNGVLRRLFSRKAARRVHGQPERRRGGGWRKRGRGLSGCAYSTKSWGKKKRKARMTGRRGWRAAMLAPRKTRLNYNPGKADYARRLLEEDDGKGCRRKENFISAYSRVIPGWSRMSMKRRMDVLVMRRYAEGVAKRNKESTRVRYEKWKRMEERVYRPKNPPPPRRLFDPKEKEAAERKTKEKEERERELEKTLNDKALLEDLKIDVDKEWAKRGGPKRFNLAEMYTDEENQRCEKMKVYLDEHARIARINKAVDETNKRRNERMEKEREYEDQKREYWRRYHDQKRKGEIIPPPPPVDAKDLLKEQRAKIRRDANRSAKHWRMVHKKILARSVDHLLDLQMIDTRKDFLGVFNISICGKRVFTIITSIRIRHCVVFTSASASDARDREKMLGAACCRHASTSVRVAAVATRYASRVPRVSVRVIAVGAGASLALPALLRLRRAQCAAVTTAEALDNPWLLVPNARMEDKRRKYTGIVRVLRAPITLLEMVWTTAKLTARCVSLFILLVPLTCVYPLACRGEGMERAWWTAYIWALQTAGPTFIKLGQWLSTRRDVFSKSFCDRLSVLHTKTRKTRYFRDCERTLDEVFGEGFTARHKSAVLSAIEPYSIGSGCIAQVYKATLNVPEFERVTGRKIEALKGKKEVDIAIKVAEEGVEEQMEMDLSIIRFAARVALRIVPSMKYVDPLGAINQFEMVLRRQVDLRNEARALEKFAHNFDPVVTGVKFPIVLAYTKSAIVETFEEGMYINRLIDKEDQEESHAGQNYGERMLFVDNFVHGDLHPGNILIRFNDNAETLPGVHRAHIEEGFFDRVWDTLASLVRISRSPRIRFTDSPYTEDEPTLVVLDTGIAISETPKNLRNLKELFRCIVEKRGYEVGQLLLSRTEEQHCDDPERFCTQVADLITKARECTSLRLLNIGALLSELFSIVSEHRVKLDSSFTTIVLSMMVLEGFGRSLDPELDLFQCARPYLLNVMISISKSIHIIPQYANSSTRQQETFFTKKRAVSPRCPPSNRRFGRLPVSPASNSRTSNHSDDLLLWVTAVIGVLMPGVIYLIYTRVHAAYMRYARRKEATRLAEEKAKAELAIFYTRGAVRERKEENKEKEEGEAVEELPSPSSMGVAERRARLLEEFMGEERPKMRVIEEMRKEEFAQYKGFAIFIIECGESGHALDSYEWFLDWLETVAADKNQRKRLQTGEMKYAILGMSEGGNVAVNRAAETLSKRLRILGASPVVPDRNFDKECEGYDADELFRVWAEDLFLAIDRHGLEEEDEYEDEEELSEVEESGEEGESEREEEEEGDPTRDGVRRRRMLPARVSLVSTARGMGRRAPKQGKPPILPPSKKVLYHVVHPEWQSHRDVEELLWRRLTYNNAVMSIREVWRQELKTKEQAGTGVEHMREEEEKELDGLLAAAERRNEERRVARMRREEEEMRRTREEMLKEIEGKLEEDKKRAEKSAKEVRDAIARSAHFVTRENLEESILKALDSPTVYDYAIDRSGKKYVEEPPVKYQEGTPTRQKGRLYEKTLGPFTTADAEKTTSLIRSRSGMRTYVAEVGEIVRAQRRDEEAVREMEERMSSILNQLLSHRQWMRAVPYLAAASKTLYYSATLLSGSQTLGEEYVRLMESSSPHPSTPSWARRALFVFLHVYAPIFVDRALARAETSLQSPETERFAGVDIRKNRVARETLTRISLKVYRWLGYVTFAECALSFLLWAASESAKADERREERRKGGKSTVDEEDGEQENEEKYPSCALCACARPPACPPCGHVACWTCLAQIATTEDGARCPHCRSAFKPQQLVPLMNLMGGRSALRSATVIASRLSSTETASSTKHPDVILSGIQPTGIPHLGNYFGAIRPWLKIQKDRPSTPFFLGIADMHAISLGPVPVDKLHNDVFHMAASLIAAGIDPSTTVLFRMSTIPEISQLSWILGSLQTVSKLNRLPQYKDKSGRFARSGVPLGLLSYPVLQAADVLAFRATHVPVGADQSQHMNLLTDLALSANTAWMDDMFPIPKALISPHARIKSLRAPQQKMSKSDSSERGRINLTDDLDAIADKCRKAQSDAEPGIKYDPGRRTAVANLIDLLAAVRDTTPEEIVKAAEGWDIVQLKEALAAETEVLIGPIRQRYETITKDPQEVYRILETNEEKARATVSDTMKIVLKAVGFR</sequence>
<dbReference type="GO" id="GO:0005739">
    <property type="term" value="C:mitochondrion"/>
    <property type="evidence" value="ECO:0000318"/>
    <property type="project" value="GO_Central"/>
</dbReference>
<dbReference type="PROSITE" id="PS50902">
    <property type="entry name" value="FLAVODOXIN_LIKE"/>
    <property type="match status" value="1"/>
</dbReference>
<dbReference type="InterPro" id="IPR006845">
    <property type="entry name" value="Pex_N"/>
</dbReference>
<dbReference type="EC" id="6.1.1.2" evidence="6"/>
<keyword evidence="7" id="KW-0813">Transport</keyword>
<evidence type="ECO:0000256" key="12">
    <source>
        <dbReference type="ARBA" id="ARBA00022771"/>
    </source>
</evidence>
<keyword evidence="15" id="KW-0648">Protein biosynthesis</keyword>
<feature type="compositionally biased region" description="Basic residues" evidence="23">
    <location>
        <begin position="941"/>
        <end position="955"/>
    </location>
</feature>
<dbReference type="PROSITE" id="PS50089">
    <property type="entry name" value="ZF_RING_2"/>
    <property type="match status" value="1"/>
</dbReference>
<dbReference type="GO" id="GO:0004830">
    <property type="term" value="F:tryptophan-tRNA ligase activity"/>
    <property type="evidence" value="ECO:0007669"/>
    <property type="project" value="UniProtKB-EC"/>
</dbReference>
<evidence type="ECO:0000313" key="25">
    <source>
        <dbReference type="Proteomes" id="UP000005239"/>
    </source>
</evidence>
<reference evidence="25" key="1">
    <citation type="journal article" date="2008" name="Nat. Genet.">
        <title>The Pristionchus pacificus genome provides a unique perspective on nematode lifestyle and parasitism.</title>
        <authorList>
            <person name="Dieterich C."/>
            <person name="Clifton S.W."/>
            <person name="Schuster L.N."/>
            <person name="Chinwalla A."/>
            <person name="Delehaunty K."/>
            <person name="Dinkelacker I."/>
            <person name="Fulton L."/>
            <person name="Fulton R."/>
            <person name="Godfrey J."/>
            <person name="Minx P."/>
            <person name="Mitreva M."/>
            <person name="Roeseler W."/>
            <person name="Tian H."/>
            <person name="Witte H."/>
            <person name="Yang S.P."/>
            <person name="Wilson R.K."/>
            <person name="Sommer R.J."/>
        </authorList>
    </citation>
    <scope>NUCLEOTIDE SEQUENCE [LARGE SCALE GENOMIC DNA]</scope>
    <source>
        <strain evidence="25">PS312</strain>
    </source>
</reference>
<evidence type="ECO:0000256" key="22">
    <source>
        <dbReference type="SAM" id="Coils"/>
    </source>
</evidence>
<feature type="compositionally biased region" description="Basic and acidic residues" evidence="23">
    <location>
        <begin position="416"/>
        <end position="428"/>
    </location>
</feature>
<dbReference type="Gene3D" id="3.40.50.620">
    <property type="entry name" value="HUPs"/>
    <property type="match status" value="1"/>
</dbReference>
<protein>
    <recommendedName>
        <fullName evidence="6">tryptophan--tRNA ligase</fullName>
        <ecNumber evidence="6">6.1.1.2</ecNumber>
    </recommendedName>
    <alternativeName>
        <fullName evidence="21">Tryptophanyl-tRNA synthetase</fullName>
    </alternativeName>
</protein>
<keyword evidence="13" id="KW-0862">Zinc</keyword>
<feature type="coiled-coil region" evidence="22">
    <location>
        <begin position="2501"/>
        <end position="2569"/>
    </location>
</feature>
<keyword evidence="25" id="KW-1185">Reference proteome</keyword>
<feature type="compositionally biased region" description="Basic and acidic residues" evidence="23">
    <location>
        <begin position="2199"/>
        <end position="2209"/>
    </location>
</feature>
<dbReference type="GO" id="GO:0005524">
    <property type="term" value="F:ATP binding"/>
    <property type="evidence" value="ECO:0007669"/>
    <property type="project" value="UniProtKB-KW"/>
</dbReference>
<evidence type="ECO:0000256" key="17">
    <source>
        <dbReference type="ARBA" id="ARBA00022989"/>
    </source>
</evidence>
<evidence type="ECO:0000256" key="9">
    <source>
        <dbReference type="ARBA" id="ARBA00022692"/>
    </source>
</evidence>
<evidence type="ECO:0000256" key="16">
    <source>
        <dbReference type="ARBA" id="ARBA00022927"/>
    </source>
</evidence>
<dbReference type="InterPro" id="IPR001412">
    <property type="entry name" value="aa-tRNA-synth_I_CS"/>
</dbReference>
<comment type="similarity">
    <text evidence="4">Belongs to the pex2/pex10/pex12 family.</text>
</comment>
<dbReference type="InterPro" id="IPR052402">
    <property type="entry name" value="ADCK_kinase"/>
</dbReference>
<evidence type="ECO:0000256" key="1">
    <source>
        <dbReference type="ARBA" id="ARBA00004585"/>
    </source>
</evidence>
<dbReference type="Pfam" id="PF04757">
    <property type="entry name" value="Pex2_Pex12"/>
    <property type="match status" value="1"/>
</dbReference>
<feature type="compositionally biased region" description="Basic and acidic residues" evidence="23">
    <location>
        <begin position="1269"/>
        <end position="1294"/>
    </location>
</feature>
<dbReference type="Gene3D" id="3.30.40.10">
    <property type="entry name" value="Zinc/RING finger domain, C3HC4 (zinc finger)"/>
    <property type="match status" value="1"/>
</dbReference>
<dbReference type="InterPro" id="IPR008254">
    <property type="entry name" value="Flavodoxin/NO_synth"/>
</dbReference>
<accession>A0A2A6BQV5</accession>
<feature type="region of interest" description="Disordered" evidence="23">
    <location>
        <begin position="1258"/>
        <end position="1294"/>
    </location>
</feature>
<comment type="pathway">
    <text evidence="2">Protein modification; protein ubiquitination.</text>
</comment>
<keyword evidence="17" id="KW-1133">Transmembrane helix</keyword>
<keyword evidence="11" id="KW-0547">Nucleotide-binding</keyword>
<evidence type="ECO:0000256" key="2">
    <source>
        <dbReference type="ARBA" id="ARBA00004906"/>
    </source>
</evidence>
<evidence type="ECO:0000256" key="11">
    <source>
        <dbReference type="ARBA" id="ARBA00022741"/>
    </source>
</evidence>
<comment type="subcellular location">
    <subcellularLocation>
        <location evidence="1">Peroxisome membrane</location>
        <topology evidence="1">Multi-pass membrane protein</topology>
    </subcellularLocation>
</comment>
<feature type="region of interest" description="Disordered" evidence="23">
    <location>
        <begin position="363"/>
        <end position="440"/>
    </location>
</feature>
<dbReference type="CDD" id="cd16488">
    <property type="entry name" value="mRING-H2-C3H3C2_Mio-like"/>
    <property type="match status" value="1"/>
</dbReference>
<dbReference type="EnsemblMetazoa" id="PPA05709.1">
    <property type="protein sequence ID" value="PPA05709.1"/>
    <property type="gene ID" value="WBGene00095263"/>
</dbReference>
<evidence type="ECO:0000313" key="24">
    <source>
        <dbReference type="EnsemblMetazoa" id="PPA05709.1"/>
    </source>
</evidence>
<dbReference type="Gene3D" id="1.10.240.10">
    <property type="entry name" value="Tyrosyl-Transfer RNA Synthetase"/>
    <property type="match status" value="1"/>
</dbReference>
<gene>
    <name evidence="24" type="primary">WBGene00095263</name>
</gene>
<dbReference type="PANTHER" id="PTHR45890">
    <property type="entry name" value="AARF DOMAIN CONTAINING KINASE 2 (PREDICTED)"/>
    <property type="match status" value="1"/>
</dbReference>
<feature type="region of interest" description="Disordered" evidence="23">
    <location>
        <begin position="931"/>
        <end position="959"/>
    </location>
</feature>
<keyword evidence="14" id="KW-0067">ATP-binding</keyword>
<dbReference type="InterPro" id="IPR013083">
    <property type="entry name" value="Znf_RING/FYVE/PHD"/>
</dbReference>
<feature type="compositionally biased region" description="Low complexity" evidence="23">
    <location>
        <begin position="131"/>
        <end position="155"/>
    </location>
</feature>
<keyword evidence="18" id="KW-0472">Membrane</keyword>
<keyword evidence="12" id="KW-0863">Zinc-finger</keyword>
<dbReference type="InterPro" id="IPR002306">
    <property type="entry name" value="Trp-tRNA-ligase"/>
</dbReference>
<dbReference type="SUPFAM" id="SSF52374">
    <property type="entry name" value="Nucleotidylyl transferase"/>
    <property type="match status" value="1"/>
</dbReference>
<evidence type="ECO:0000256" key="7">
    <source>
        <dbReference type="ARBA" id="ARBA00022448"/>
    </source>
</evidence>
<dbReference type="SUPFAM" id="SSF56112">
    <property type="entry name" value="Protein kinase-like (PK-like)"/>
    <property type="match status" value="1"/>
</dbReference>
<keyword evidence="8" id="KW-0436">Ligase</keyword>
<keyword evidence="20" id="KW-0030">Aminoacyl-tRNA synthetase</keyword>
<dbReference type="InterPro" id="IPR026140">
    <property type="entry name" value="Ribosomal_mS26"/>
</dbReference>
<evidence type="ECO:0000256" key="18">
    <source>
        <dbReference type="ARBA" id="ARBA00023136"/>
    </source>
</evidence>
<dbReference type="Pfam" id="PF03109">
    <property type="entry name" value="ABC1"/>
    <property type="match status" value="1"/>
</dbReference>
<dbReference type="CDD" id="cd00806">
    <property type="entry name" value="TrpRS_core"/>
    <property type="match status" value="1"/>
</dbReference>
<dbReference type="SUPFAM" id="SSF52218">
    <property type="entry name" value="Flavoproteins"/>
    <property type="match status" value="1"/>
</dbReference>
<evidence type="ECO:0000256" key="20">
    <source>
        <dbReference type="ARBA" id="ARBA00023146"/>
    </source>
</evidence>
<dbReference type="PRINTS" id="PR01039">
    <property type="entry name" value="TRNASYNTHTRP"/>
</dbReference>
<comment type="similarity">
    <text evidence="5">Belongs to the protein kinase superfamily. ADCK protein kinase family.</text>
</comment>
<evidence type="ECO:0000256" key="23">
    <source>
        <dbReference type="SAM" id="MobiDB-lite"/>
    </source>
</evidence>
<feature type="region of interest" description="Disordered" evidence="23">
    <location>
        <begin position="2199"/>
        <end position="2218"/>
    </location>
</feature>
<evidence type="ECO:0000256" key="8">
    <source>
        <dbReference type="ARBA" id="ARBA00022598"/>
    </source>
</evidence>
<dbReference type="GO" id="GO:0005778">
    <property type="term" value="C:peroxisomal membrane"/>
    <property type="evidence" value="ECO:0007669"/>
    <property type="project" value="UniProtKB-SubCell"/>
</dbReference>
<dbReference type="Proteomes" id="UP000005239">
    <property type="component" value="Unassembled WGS sequence"/>
</dbReference>
<feature type="compositionally biased region" description="Acidic residues" evidence="23">
    <location>
        <begin position="872"/>
        <end position="893"/>
    </location>
</feature>
<keyword evidence="10" id="KW-0479">Metal-binding</keyword>
<dbReference type="Gene3D" id="3.40.50.360">
    <property type="match status" value="1"/>
</dbReference>
<evidence type="ECO:0000256" key="5">
    <source>
        <dbReference type="ARBA" id="ARBA00009670"/>
    </source>
</evidence>
<dbReference type="InterPro" id="IPR001841">
    <property type="entry name" value="Znf_RING"/>
</dbReference>
<evidence type="ECO:0000256" key="21">
    <source>
        <dbReference type="ARBA" id="ARBA00030268"/>
    </source>
</evidence>
<keyword evidence="9" id="KW-0812">Transmembrane</keyword>
<evidence type="ECO:0000256" key="6">
    <source>
        <dbReference type="ARBA" id="ARBA00013161"/>
    </source>
</evidence>
<feature type="region of interest" description="Disordered" evidence="23">
    <location>
        <begin position="2824"/>
        <end position="2845"/>
    </location>
</feature>
<dbReference type="Pfam" id="PF00579">
    <property type="entry name" value="tRNA-synt_1b"/>
    <property type="match status" value="1"/>
</dbReference>
<dbReference type="GO" id="GO:0005763">
    <property type="term" value="C:mitochondrial small ribosomal subunit"/>
    <property type="evidence" value="ECO:0007669"/>
    <property type="project" value="InterPro"/>
</dbReference>
<evidence type="ECO:0000256" key="13">
    <source>
        <dbReference type="ARBA" id="ARBA00022833"/>
    </source>
</evidence>
<feature type="region of interest" description="Disordered" evidence="23">
    <location>
        <begin position="1119"/>
        <end position="1138"/>
    </location>
</feature>
<feature type="compositionally biased region" description="Basic and acidic residues" evidence="23">
    <location>
        <begin position="366"/>
        <end position="386"/>
    </location>
</feature>
<dbReference type="GO" id="GO:0015031">
    <property type="term" value="P:protein transport"/>
    <property type="evidence" value="ECO:0007669"/>
    <property type="project" value="UniProtKB-KW"/>
</dbReference>
<reference evidence="24" key="2">
    <citation type="submission" date="2022-06" db="UniProtKB">
        <authorList>
            <consortium name="EnsemblMetazoa"/>
        </authorList>
    </citation>
    <scope>IDENTIFICATION</scope>
    <source>
        <strain evidence="24">PS312</strain>
    </source>
</reference>
<name>A0A2A6BQV5_PRIPA</name>
<feature type="compositionally biased region" description="Basic residues" evidence="23">
    <location>
        <begin position="404"/>
        <end position="415"/>
    </location>
</feature>
<feature type="region of interest" description="Disordered" evidence="23">
    <location>
        <begin position="812"/>
        <end position="893"/>
    </location>
</feature>
<evidence type="ECO:0000256" key="15">
    <source>
        <dbReference type="ARBA" id="ARBA00022917"/>
    </source>
</evidence>
<feature type="region of interest" description="Disordered" evidence="23">
    <location>
        <begin position="131"/>
        <end position="181"/>
    </location>
</feature>
<evidence type="ECO:0000256" key="3">
    <source>
        <dbReference type="ARBA" id="ARBA00005594"/>
    </source>
</evidence>
<evidence type="ECO:0000256" key="10">
    <source>
        <dbReference type="ARBA" id="ARBA00022723"/>
    </source>
</evidence>
<dbReference type="GO" id="GO:0006436">
    <property type="term" value="P:tryptophanyl-tRNA aminoacylation"/>
    <property type="evidence" value="ECO:0007669"/>
    <property type="project" value="InterPro"/>
</dbReference>
<dbReference type="SUPFAM" id="SSF57850">
    <property type="entry name" value="RING/U-box"/>
    <property type="match status" value="1"/>
</dbReference>
<dbReference type="GO" id="GO:0010181">
    <property type="term" value="F:FMN binding"/>
    <property type="evidence" value="ECO:0007669"/>
    <property type="project" value="InterPro"/>
</dbReference>
<dbReference type="NCBIfam" id="TIGR00233">
    <property type="entry name" value="trpS"/>
    <property type="match status" value="1"/>
</dbReference>
<keyword evidence="22" id="KW-0175">Coiled coil</keyword>
<feature type="compositionally biased region" description="Acidic residues" evidence="23">
    <location>
        <begin position="387"/>
        <end position="398"/>
    </location>
</feature>
<proteinExistence type="inferred from homology"/>
<dbReference type="PROSITE" id="PS00178">
    <property type="entry name" value="AA_TRNA_LIGASE_I"/>
    <property type="match status" value="1"/>
</dbReference>
<feature type="region of interest" description="Disordered" evidence="23">
    <location>
        <begin position="510"/>
        <end position="541"/>
    </location>
</feature>
<accession>A0A8R1U6P8</accession>
<evidence type="ECO:0000256" key="19">
    <source>
        <dbReference type="ARBA" id="ARBA00023140"/>
    </source>
</evidence>
<keyword evidence="16" id="KW-0653">Protein transport</keyword>
<dbReference type="InterPro" id="IPR011009">
    <property type="entry name" value="Kinase-like_dom_sf"/>
</dbReference>
<comment type="similarity">
    <text evidence="3">Belongs to the class-I aminoacyl-tRNA synthetase family.</text>
</comment>
<dbReference type="InterPro" id="IPR014729">
    <property type="entry name" value="Rossmann-like_a/b/a_fold"/>
</dbReference>
<dbReference type="InterPro" id="IPR029039">
    <property type="entry name" value="Flavoprotein-like_sf"/>
</dbReference>
<evidence type="ECO:0000256" key="4">
    <source>
        <dbReference type="ARBA" id="ARBA00008704"/>
    </source>
</evidence>